<comment type="subcellular location">
    <subcellularLocation>
        <location evidence="1 8">Cell outer membrane</location>
        <topology evidence="1 8">Multi-pass membrane protein</topology>
    </subcellularLocation>
</comment>
<evidence type="ECO:0000256" key="6">
    <source>
        <dbReference type="ARBA" id="ARBA00023136"/>
    </source>
</evidence>
<evidence type="ECO:0000256" key="5">
    <source>
        <dbReference type="ARBA" id="ARBA00023077"/>
    </source>
</evidence>
<keyword evidence="5 9" id="KW-0798">TonB box</keyword>
<keyword evidence="15" id="KW-1185">Reference proteome</keyword>
<evidence type="ECO:0000313" key="14">
    <source>
        <dbReference type="EMBL" id="RJF85959.1"/>
    </source>
</evidence>
<keyword evidence="4 8" id="KW-0812">Transmembrane</keyword>
<evidence type="ECO:0000256" key="4">
    <source>
        <dbReference type="ARBA" id="ARBA00022692"/>
    </source>
</evidence>
<dbReference type="InterPro" id="IPR000531">
    <property type="entry name" value="Beta-barrel_TonB"/>
</dbReference>
<dbReference type="Pfam" id="PF07715">
    <property type="entry name" value="Plug"/>
    <property type="match status" value="1"/>
</dbReference>
<feature type="compositionally biased region" description="Low complexity" evidence="10">
    <location>
        <begin position="88"/>
        <end position="105"/>
    </location>
</feature>
<keyword evidence="11" id="KW-0732">Signal</keyword>
<feature type="domain" description="TonB-dependent receptor-like beta-barrel" evidence="12">
    <location>
        <begin position="388"/>
        <end position="875"/>
    </location>
</feature>
<sequence length="905" mass="96967">MKPRRLLWCAGTALSMIVSLTPALAQTTAEAAEAAEADPNDIVVTGSRIQRSGFDAPTPTTVIGEAELALGNRPSVAQVLNDTPQFRPTSTPTTTTGNTASGVSTADMRGLGSVRTLTLLNGHRFSGAADLNTVPQSLVKRIDVVTGGASAAWGSGAVAGVVNIILDDDFTGWRMGAQTGISSRGDTARYGADIAWGTDFAGGRGHFMVAADYMNERGALSRKDRPKLESGVFLRPDGRLELVEDPNSTQLYNGGSILRLTGAPYNLVFNPDGNIGRFPFGDVTQGVTTVGGGGQNIFDYVAVSTPYERINGFARASYDVTDSLKIWANFSYHRMTGNYGFFPETPTAVIMPDNAFLTPANRAQLAAGGVTGPFILGRVLDDVGADRIMTFDYNRRNLEGAIGLEGTFGEGWSYQLYYDHGEVRLNQRLNNQRIKSRFNNGVDSVLVNNRPVCRINADATTANDDPNCVPINLFGNGNISDAATDWAFGGSQLIATIKLDAAGASLSGQPFATWAGPVDIAIGTDARWEKQVTNYVDPLSLANALGTLNSSATNGAFNVKEAFAEVNVPLLDIADMAKLEINGAARYSDYSTSGGIWSWKTGGTLRLANDLLLRAVYSRDIRSPSITEYFLTRSTGIGNVIDPYPNAAGVVNRPQANVVVYGGGNRNLTPEIAHTLTLGGSYSPHYIPGFRLSVDYYDIDIDNVITTVTAQDLLNQCRANLPNDPTCGGIVTRRANGDIETMTNTFQNLANYQTQGLDIEASYRMALGDGNLTVRALANHVFNLKINGTDVSGIVGGETAFSTPKWRGTATVAFDNDDFGANLRVRYVDGGLYSTQKGPTGEMIVNNQFGSRTYVDLGLQFKAGSFTLFGNLNNLFDVDPPYTPYISPNYDVIGRYMSAGVKLTF</sequence>
<dbReference type="AlphaFoldDB" id="A0A418W7F9"/>
<dbReference type="OrthoDB" id="7051241at2"/>
<feature type="domain" description="TonB-dependent receptor plug" evidence="13">
    <location>
        <begin position="55"/>
        <end position="161"/>
    </location>
</feature>
<dbReference type="InterPro" id="IPR037066">
    <property type="entry name" value="Plug_dom_sf"/>
</dbReference>
<evidence type="ECO:0000256" key="7">
    <source>
        <dbReference type="ARBA" id="ARBA00023237"/>
    </source>
</evidence>
<keyword evidence="3 8" id="KW-1134">Transmembrane beta strand</keyword>
<keyword evidence="7 8" id="KW-0998">Cell outer membrane</keyword>
<feature type="signal peptide" evidence="11">
    <location>
        <begin position="1"/>
        <end position="25"/>
    </location>
</feature>
<dbReference type="GO" id="GO:0009279">
    <property type="term" value="C:cell outer membrane"/>
    <property type="evidence" value="ECO:0007669"/>
    <property type="project" value="UniProtKB-SubCell"/>
</dbReference>
<dbReference type="Gene3D" id="2.40.170.20">
    <property type="entry name" value="TonB-dependent receptor, beta-barrel domain"/>
    <property type="match status" value="1"/>
</dbReference>
<evidence type="ECO:0000259" key="12">
    <source>
        <dbReference type="Pfam" id="PF00593"/>
    </source>
</evidence>
<dbReference type="Gene3D" id="2.170.130.10">
    <property type="entry name" value="TonB-dependent receptor, plug domain"/>
    <property type="match status" value="1"/>
</dbReference>
<organism evidence="14 15">
    <name type="scientific">Sphingomonas cavernae</name>
    <dbReference type="NCBI Taxonomy" id="2320861"/>
    <lineage>
        <taxon>Bacteria</taxon>
        <taxon>Pseudomonadati</taxon>
        <taxon>Pseudomonadota</taxon>
        <taxon>Alphaproteobacteria</taxon>
        <taxon>Sphingomonadales</taxon>
        <taxon>Sphingomonadaceae</taxon>
        <taxon>Sphingomonas</taxon>
    </lineage>
</organism>
<dbReference type="Pfam" id="PF00593">
    <property type="entry name" value="TonB_dep_Rec_b-barrel"/>
    <property type="match status" value="1"/>
</dbReference>
<evidence type="ECO:0000256" key="9">
    <source>
        <dbReference type="RuleBase" id="RU003357"/>
    </source>
</evidence>
<dbReference type="InterPro" id="IPR039426">
    <property type="entry name" value="TonB-dep_rcpt-like"/>
</dbReference>
<evidence type="ECO:0000256" key="2">
    <source>
        <dbReference type="ARBA" id="ARBA00022448"/>
    </source>
</evidence>
<evidence type="ECO:0000256" key="11">
    <source>
        <dbReference type="SAM" id="SignalP"/>
    </source>
</evidence>
<dbReference type="RefSeq" id="WP_119765216.1">
    <property type="nucleotide sequence ID" value="NZ_QYUM01000004.1"/>
</dbReference>
<evidence type="ECO:0000256" key="3">
    <source>
        <dbReference type="ARBA" id="ARBA00022452"/>
    </source>
</evidence>
<evidence type="ECO:0000259" key="13">
    <source>
        <dbReference type="Pfam" id="PF07715"/>
    </source>
</evidence>
<reference evidence="14 15" key="1">
    <citation type="submission" date="2018-09" db="EMBL/GenBank/DDBJ databases">
        <authorList>
            <person name="Zhu H."/>
        </authorList>
    </citation>
    <scope>NUCLEOTIDE SEQUENCE [LARGE SCALE GENOMIC DNA]</scope>
    <source>
        <strain evidence="14 15">K2R01-6</strain>
    </source>
</reference>
<dbReference type="EMBL" id="QYUM01000004">
    <property type="protein sequence ID" value="RJF85959.1"/>
    <property type="molecule type" value="Genomic_DNA"/>
</dbReference>
<dbReference type="Proteomes" id="UP000286100">
    <property type="component" value="Unassembled WGS sequence"/>
</dbReference>
<comment type="caution">
    <text evidence="14">The sequence shown here is derived from an EMBL/GenBank/DDBJ whole genome shotgun (WGS) entry which is preliminary data.</text>
</comment>
<keyword evidence="2 8" id="KW-0813">Transport</keyword>
<evidence type="ECO:0000256" key="10">
    <source>
        <dbReference type="SAM" id="MobiDB-lite"/>
    </source>
</evidence>
<evidence type="ECO:0000256" key="1">
    <source>
        <dbReference type="ARBA" id="ARBA00004571"/>
    </source>
</evidence>
<feature type="region of interest" description="Disordered" evidence="10">
    <location>
        <begin position="83"/>
        <end position="105"/>
    </location>
</feature>
<dbReference type="InterPro" id="IPR012910">
    <property type="entry name" value="Plug_dom"/>
</dbReference>
<keyword evidence="6 8" id="KW-0472">Membrane</keyword>
<evidence type="ECO:0000313" key="15">
    <source>
        <dbReference type="Proteomes" id="UP000286100"/>
    </source>
</evidence>
<gene>
    <name evidence="14" type="ORF">D3876_19140</name>
</gene>
<dbReference type="PROSITE" id="PS52016">
    <property type="entry name" value="TONB_DEPENDENT_REC_3"/>
    <property type="match status" value="1"/>
</dbReference>
<protein>
    <submittedName>
        <fullName evidence="14">TonB-dependent receptor</fullName>
    </submittedName>
</protein>
<feature type="chain" id="PRO_5019447144" evidence="11">
    <location>
        <begin position="26"/>
        <end position="905"/>
    </location>
</feature>
<dbReference type="InterPro" id="IPR036942">
    <property type="entry name" value="Beta-barrel_TonB_sf"/>
</dbReference>
<dbReference type="PANTHER" id="PTHR47234">
    <property type="match status" value="1"/>
</dbReference>
<evidence type="ECO:0000256" key="8">
    <source>
        <dbReference type="PROSITE-ProRule" id="PRU01360"/>
    </source>
</evidence>
<keyword evidence="14" id="KW-0675">Receptor</keyword>
<dbReference type="PANTHER" id="PTHR47234:SF3">
    <property type="entry name" value="SECRETIN_TONB SHORT N-TERMINAL DOMAIN-CONTAINING PROTEIN"/>
    <property type="match status" value="1"/>
</dbReference>
<name>A0A418W7F9_9SPHN</name>
<accession>A0A418W7F9</accession>
<dbReference type="SUPFAM" id="SSF56935">
    <property type="entry name" value="Porins"/>
    <property type="match status" value="1"/>
</dbReference>
<proteinExistence type="inferred from homology"/>
<comment type="similarity">
    <text evidence="8 9">Belongs to the TonB-dependent receptor family.</text>
</comment>